<reference evidence="3 4" key="1">
    <citation type="submission" date="2016-04" db="EMBL/GenBank/DDBJ databases">
        <title>A degradative enzymes factory behind the ericoid mycorrhizal symbiosis.</title>
        <authorList>
            <consortium name="DOE Joint Genome Institute"/>
            <person name="Martino E."/>
            <person name="Morin E."/>
            <person name="Grelet G."/>
            <person name="Kuo A."/>
            <person name="Kohler A."/>
            <person name="Daghino S."/>
            <person name="Barry K."/>
            <person name="Choi C."/>
            <person name="Cichocki N."/>
            <person name="Clum A."/>
            <person name="Copeland A."/>
            <person name="Hainaut M."/>
            <person name="Haridas S."/>
            <person name="Labutti K."/>
            <person name="Lindquist E."/>
            <person name="Lipzen A."/>
            <person name="Khouja H.-R."/>
            <person name="Murat C."/>
            <person name="Ohm R."/>
            <person name="Olson A."/>
            <person name="Spatafora J."/>
            <person name="Veneault-Fourrey C."/>
            <person name="Henrissat B."/>
            <person name="Grigoriev I."/>
            <person name="Martin F."/>
            <person name="Perotto S."/>
        </authorList>
    </citation>
    <scope>NUCLEOTIDE SEQUENCE [LARGE SCALE GENOMIC DNA]</scope>
    <source>
        <strain evidence="3 4">E</strain>
    </source>
</reference>
<dbReference type="RefSeq" id="XP_024739998.1">
    <property type="nucleotide sequence ID" value="XM_024879663.1"/>
</dbReference>
<accession>A0A2J6TJA3</accession>
<proteinExistence type="predicted"/>
<protein>
    <recommendedName>
        <fullName evidence="2">Peptidase C14 caspase domain-containing protein</fullName>
    </recommendedName>
</protein>
<dbReference type="Gene3D" id="3.40.50.1460">
    <property type="match status" value="1"/>
</dbReference>
<evidence type="ECO:0000259" key="2">
    <source>
        <dbReference type="Pfam" id="PF00656"/>
    </source>
</evidence>
<dbReference type="AlphaFoldDB" id="A0A2J6TJA3"/>
<feature type="compositionally biased region" description="Low complexity" evidence="1">
    <location>
        <begin position="429"/>
        <end position="440"/>
    </location>
</feature>
<feature type="region of interest" description="Disordered" evidence="1">
    <location>
        <begin position="306"/>
        <end position="338"/>
    </location>
</feature>
<dbReference type="GO" id="GO:0004197">
    <property type="term" value="F:cysteine-type endopeptidase activity"/>
    <property type="evidence" value="ECO:0007669"/>
    <property type="project" value="InterPro"/>
</dbReference>
<dbReference type="InParanoid" id="A0A2J6TJA3"/>
<dbReference type="InterPro" id="IPR011600">
    <property type="entry name" value="Pept_C14_caspase"/>
</dbReference>
<feature type="compositionally biased region" description="Polar residues" evidence="1">
    <location>
        <begin position="412"/>
        <end position="426"/>
    </location>
</feature>
<organism evidence="3 4">
    <name type="scientific">Hyaloscypha bicolor E</name>
    <dbReference type="NCBI Taxonomy" id="1095630"/>
    <lineage>
        <taxon>Eukaryota</taxon>
        <taxon>Fungi</taxon>
        <taxon>Dikarya</taxon>
        <taxon>Ascomycota</taxon>
        <taxon>Pezizomycotina</taxon>
        <taxon>Leotiomycetes</taxon>
        <taxon>Helotiales</taxon>
        <taxon>Hyaloscyphaceae</taxon>
        <taxon>Hyaloscypha</taxon>
        <taxon>Hyaloscypha bicolor</taxon>
    </lineage>
</organism>
<evidence type="ECO:0000313" key="3">
    <source>
        <dbReference type="EMBL" id="PMD63094.1"/>
    </source>
</evidence>
<feature type="compositionally biased region" description="Polar residues" evidence="1">
    <location>
        <begin position="25"/>
        <end position="34"/>
    </location>
</feature>
<feature type="compositionally biased region" description="Acidic residues" evidence="1">
    <location>
        <begin position="317"/>
        <end position="335"/>
    </location>
</feature>
<dbReference type="GeneID" id="36587740"/>
<sequence>MASSSSPTVIAGRAKQTPPREIPALTTTQPSSGASVPHKIDYLEKRVQEEANYQVQWSKWMSDGQQKSFYKHVFVLLLSWHPECDDMEVDLEVQRLKSVFEDIYNYNVESIQLDCRKDATPQAQANLAVANFVHLNDKEDALFVVYYAGHGSPGKERGLLNMTGRRRQKGKRLAQQFTHITWNLVENNLKTTRADVFQIFDCCHSSDLGRDSALNSRSFEYLAASTTPYTRSPGKSSFTSALIWALEKLAHQSPREDSQWSPMFTTSKLAKKISECPDFPEEQNPSLTTRDVEAWQHIILAPLPREGVSALTPAPNSEDEDGNEDEDEDEEEEEDNKPVQQFLSLTFHFKHKEDESELLKKLADHLKKFMKLEPSLHKVQWGGIWGELRPPPGHRWREAVRKVMSKSPVSRFPSNLVQSGSLSPQTGHLLPSSSTESTPLLSDASSVKFKEELTTRSLWSHISSFFRNFRKPNLAEPQGQPASTVSNPGRQDSRKWTRRLADKLRNLFYRPLPRIQISS</sequence>
<dbReference type="EMBL" id="KZ613782">
    <property type="protein sequence ID" value="PMD63094.1"/>
    <property type="molecule type" value="Genomic_DNA"/>
</dbReference>
<feature type="region of interest" description="Disordered" evidence="1">
    <location>
        <begin position="1"/>
        <end position="36"/>
    </location>
</feature>
<evidence type="ECO:0000313" key="4">
    <source>
        <dbReference type="Proteomes" id="UP000235371"/>
    </source>
</evidence>
<feature type="region of interest" description="Disordered" evidence="1">
    <location>
        <begin position="473"/>
        <end position="495"/>
    </location>
</feature>
<name>A0A2J6TJA3_9HELO</name>
<dbReference type="Pfam" id="PF00656">
    <property type="entry name" value="Peptidase_C14"/>
    <property type="match status" value="1"/>
</dbReference>
<dbReference type="GO" id="GO:0006508">
    <property type="term" value="P:proteolysis"/>
    <property type="evidence" value="ECO:0007669"/>
    <property type="project" value="InterPro"/>
</dbReference>
<dbReference type="OrthoDB" id="4760831at2759"/>
<gene>
    <name evidence="3" type="ORF">K444DRAFT_609971</name>
</gene>
<feature type="compositionally biased region" description="Polar residues" evidence="1">
    <location>
        <begin position="480"/>
        <end position="490"/>
    </location>
</feature>
<keyword evidence="4" id="KW-1185">Reference proteome</keyword>
<dbReference type="Proteomes" id="UP000235371">
    <property type="component" value="Unassembled WGS sequence"/>
</dbReference>
<feature type="domain" description="Peptidase C14 caspase" evidence="2">
    <location>
        <begin position="92"/>
        <end position="253"/>
    </location>
</feature>
<evidence type="ECO:0000256" key="1">
    <source>
        <dbReference type="SAM" id="MobiDB-lite"/>
    </source>
</evidence>
<feature type="region of interest" description="Disordered" evidence="1">
    <location>
        <begin position="410"/>
        <end position="440"/>
    </location>
</feature>